<protein>
    <recommendedName>
        <fullName evidence="3">Prophage tail endopeptidase domain-containing protein</fullName>
    </recommendedName>
</protein>
<sequence>MDFAVTDTNGLEQGFLNHCGVNITVGSENDFEIKIQNSLYNPKIHGKNCRFFCQDTEYGGIIRSLHPVTADNIVKLTGPTWRGLLNQRAISPGKNDYVYLNGEANAVLDSCIKKLGLSELFSVSGEDSGIAFNNYQVPLQSMLLDAFTEALNTVQARIAIQYKQGEANDKGYVLLRCVLITDHSENIELNEDGSVKLDILDYRNGTNHLICLGTGELTARKQVDLYAWPDGSIRKEPYYTGLDLIEEYYENTSADSLADLEEEGRKKLAEIMDYKELKISVIDTDLELGDIVGGRERITGISMTAPVIRKDLTVDGNGWVTMEYKLKGEE</sequence>
<reference evidence="1 2" key="1">
    <citation type="submission" date="2018-08" db="EMBL/GenBank/DDBJ databases">
        <title>A genome reference for cultivated species of the human gut microbiota.</title>
        <authorList>
            <person name="Zou Y."/>
            <person name="Xue W."/>
            <person name="Luo G."/>
        </authorList>
    </citation>
    <scope>NUCLEOTIDE SEQUENCE [LARGE SCALE GENOMIC DNA]</scope>
    <source>
        <strain evidence="1 2">TF11-7</strain>
    </source>
</reference>
<comment type="caution">
    <text evidence="1">The sequence shown here is derived from an EMBL/GenBank/DDBJ whole genome shotgun (WGS) entry which is preliminary data.</text>
</comment>
<proteinExistence type="predicted"/>
<name>A0A3E4LWW4_9FIRM</name>
<dbReference type="RefSeq" id="WP_117687721.1">
    <property type="nucleotide sequence ID" value="NZ_QSQN01000005.1"/>
</dbReference>
<organism evidence="1 2">
    <name type="scientific">[Ruminococcus] lactaris</name>
    <dbReference type="NCBI Taxonomy" id="46228"/>
    <lineage>
        <taxon>Bacteria</taxon>
        <taxon>Bacillati</taxon>
        <taxon>Bacillota</taxon>
        <taxon>Clostridia</taxon>
        <taxon>Lachnospirales</taxon>
        <taxon>Lachnospiraceae</taxon>
        <taxon>Mediterraneibacter</taxon>
    </lineage>
</organism>
<evidence type="ECO:0000313" key="2">
    <source>
        <dbReference type="Proteomes" id="UP000260793"/>
    </source>
</evidence>
<evidence type="ECO:0008006" key="3">
    <source>
        <dbReference type="Google" id="ProtNLM"/>
    </source>
</evidence>
<accession>A0A3E4LWW4</accession>
<dbReference type="Proteomes" id="UP000260793">
    <property type="component" value="Unassembled WGS sequence"/>
</dbReference>
<dbReference type="AlphaFoldDB" id="A0A3E4LWW4"/>
<evidence type="ECO:0000313" key="1">
    <source>
        <dbReference type="EMBL" id="RGK41958.1"/>
    </source>
</evidence>
<dbReference type="EMBL" id="QSQN01000005">
    <property type="protein sequence ID" value="RGK41958.1"/>
    <property type="molecule type" value="Genomic_DNA"/>
</dbReference>
<gene>
    <name evidence="1" type="ORF">DXD17_02705</name>
</gene>